<comment type="caution">
    <text evidence="4">The sequence shown here is derived from an EMBL/GenBank/DDBJ whole genome shotgun (WGS) entry which is preliminary data.</text>
</comment>
<evidence type="ECO:0000313" key="4">
    <source>
        <dbReference type="EMBL" id="OJT05183.1"/>
    </source>
</evidence>
<reference evidence="4 5" key="1">
    <citation type="submission" date="2016-10" db="EMBL/GenBank/DDBJ databases">
        <title>Genome sequence of the basidiomycete white-rot fungus Trametes pubescens.</title>
        <authorList>
            <person name="Makela M.R."/>
            <person name="Granchi Z."/>
            <person name="Peng M."/>
            <person name="De Vries R.P."/>
            <person name="Grigoriev I."/>
            <person name="Riley R."/>
            <person name="Hilden K."/>
        </authorList>
    </citation>
    <scope>NUCLEOTIDE SEQUENCE [LARGE SCALE GENOMIC DNA]</scope>
    <source>
        <strain evidence="4 5">FBCC735</strain>
    </source>
</reference>
<dbReference type="PRINTS" id="PR00081">
    <property type="entry name" value="GDHRDH"/>
</dbReference>
<keyword evidence="5" id="KW-1185">Reference proteome</keyword>
<proteinExistence type="inferred from homology"/>
<dbReference type="Proteomes" id="UP000184267">
    <property type="component" value="Unassembled WGS sequence"/>
</dbReference>
<dbReference type="EMBL" id="MNAD01001480">
    <property type="protein sequence ID" value="OJT05183.1"/>
    <property type="molecule type" value="Genomic_DNA"/>
</dbReference>
<evidence type="ECO:0000256" key="2">
    <source>
        <dbReference type="ARBA" id="ARBA00022857"/>
    </source>
</evidence>
<dbReference type="STRING" id="154538.A0A1M2VCB9"/>
<name>A0A1M2VCB9_TRAPU</name>
<protein>
    <recommendedName>
        <fullName evidence="6">WW domain-containing oxidoreductase</fullName>
    </recommendedName>
</protein>
<dbReference type="OMA" id="INWENPT"/>
<dbReference type="OrthoDB" id="191139at2759"/>
<gene>
    <name evidence="4" type="ORF">TRAPUB_4008</name>
</gene>
<dbReference type="Gene3D" id="3.40.50.720">
    <property type="entry name" value="NAD(P)-binding Rossmann-like Domain"/>
    <property type="match status" value="1"/>
</dbReference>
<sequence>MGMLTELLRESQFSWTFISHLFPGKPSWTADHLPNLLSKVFIVTGENTGIGHGTVKGLLLKNAKVYIAARSKDRVKHTIMELREETGREALFLQLNLGDLDFVKKAAAEFKQRESQLNGLISNAGILYPSKGALTVQGYDTTVGVNVIGHFLFYCLLYPLLSASGQESNLSRIVWLSSVVSYKPHALTYEVFCEGSVQRRMDSIEIYGESKLAVVILSTYVTKTCAKENVISIAIDPGNIKSEIYRSSPWCLKLWDWIYWYPVEYGAISSLYAGTAPEAAGYNGKTLQYLRPWARVSQPNQLAMNTKEQEKLWTWLEEQVKAYL</sequence>
<dbReference type="SUPFAM" id="SSF51735">
    <property type="entry name" value="NAD(P)-binding Rossmann-fold domains"/>
    <property type="match status" value="1"/>
</dbReference>
<keyword evidence="2" id="KW-0521">NADP</keyword>
<dbReference type="Pfam" id="PF00106">
    <property type="entry name" value="adh_short"/>
    <property type="match status" value="1"/>
</dbReference>
<dbReference type="PANTHER" id="PTHR24320:SF236">
    <property type="entry name" value="SHORT-CHAIN DEHYDROGENASE-RELATED"/>
    <property type="match status" value="1"/>
</dbReference>
<comment type="similarity">
    <text evidence="1">Belongs to the short-chain dehydrogenases/reductases (SDR) family.</text>
</comment>
<evidence type="ECO:0000256" key="1">
    <source>
        <dbReference type="ARBA" id="ARBA00006484"/>
    </source>
</evidence>
<evidence type="ECO:0000313" key="5">
    <source>
        <dbReference type="Proteomes" id="UP000184267"/>
    </source>
</evidence>
<keyword evidence="3" id="KW-0560">Oxidoreductase</keyword>
<organism evidence="4 5">
    <name type="scientific">Trametes pubescens</name>
    <name type="common">White-rot fungus</name>
    <dbReference type="NCBI Taxonomy" id="154538"/>
    <lineage>
        <taxon>Eukaryota</taxon>
        <taxon>Fungi</taxon>
        <taxon>Dikarya</taxon>
        <taxon>Basidiomycota</taxon>
        <taxon>Agaricomycotina</taxon>
        <taxon>Agaricomycetes</taxon>
        <taxon>Polyporales</taxon>
        <taxon>Polyporaceae</taxon>
        <taxon>Trametes</taxon>
    </lineage>
</organism>
<dbReference type="InterPro" id="IPR002347">
    <property type="entry name" value="SDR_fam"/>
</dbReference>
<dbReference type="PANTHER" id="PTHR24320">
    <property type="entry name" value="RETINOL DEHYDROGENASE"/>
    <property type="match status" value="1"/>
</dbReference>
<accession>A0A1M2VCB9</accession>
<dbReference type="GO" id="GO:0016491">
    <property type="term" value="F:oxidoreductase activity"/>
    <property type="evidence" value="ECO:0007669"/>
    <property type="project" value="UniProtKB-KW"/>
</dbReference>
<evidence type="ECO:0008006" key="6">
    <source>
        <dbReference type="Google" id="ProtNLM"/>
    </source>
</evidence>
<dbReference type="InterPro" id="IPR036291">
    <property type="entry name" value="NAD(P)-bd_dom_sf"/>
</dbReference>
<evidence type="ECO:0000256" key="3">
    <source>
        <dbReference type="ARBA" id="ARBA00023002"/>
    </source>
</evidence>
<dbReference type="AlphaFoldDB" id="A0A1M2VCB9"/>